<evidence type="ECO:0000313" key="2">
    <source>
        <dbReference type="EMBL" id="KAF5394175.1"/>
    </source>
</evidence>
<keyword evidence="1" id="KW-0472">Membrane</keyword>
<dbReference type="EMBL" id="LUCH01020132">
    <property type="protein sequence ID" value="KAF5394175.1"/>
    <property type="molecule type" value="Genomic_DNA"/>
</dbReference>
<evidence type="ECO:0000313" key="3">
    <source>
        <dbReference type="Proteomes" id="UP000748531"/>
    </source>
</evidence>
<feature type="transmembrane region" description="Helical" evidence="1">
    <location>
        <begin position="69"/>
        <end position="87"/>
    </location>
</feature>
<evidence type="ECO:0000256" key="1">
    <source>
        <dbReference type="SAM" id="Phobius"/>
    </source>
</evidence>
<organism evidence="2 3">
    <name type="scientific">Paragonimus heterotremus</name>
    <dbReference type="NCBI Taxonomy" id="100268"/>
    <lineage>
        <taxon>Eukaryota</taxon>
        <taxon>Metazoa</taxon>
        <taxon>Spiralia</taxon>
        <taxon>Lophotrochozoa</taxon>
        <taxon>Platyhelminthes</taxon>
        <taxon>Trematoda</taxon>
        <taxon>Digenea</taxon>
        <taxon>Plagiorchiida</taxon>
        <taxon>Troglotremata</taxon>
        <taxon>Troglotrematidae</taxon>
        <taxon>Paragonimus</taxon>
    </lineage>
</organism>
<keyword evidence="1" id="KW-1133">Transmembrane helix</keyword>
<gene>
    <name evidence="2" type="ORF">PHET_12100</name>
</gene>
<accession>A0A8J4SRC5</accession>
<proteinExistence type="predicted"/>
<keyword evidence="3" id="KW-1185">Reference proteome</keyword>
<dbReference type="Proteomes" id="UP000748531">
    <property type="component" value="Unassembled WGS sequence"/>
</dbReference>
<keyword evidence="1" id="KW-0812">Transmembrane</keyword>
<comment type="caution">
    <text evidence="2">The sequence shown here is derived from an EMBL/GenBank/DDBJ whole genome shotgun (WGS) entry which is preliminary data.</text>
</comment>
<protein>
    <submittedName>
        <fullName evidence="2">Uncharacterized protein</fullName>
    </submittedName>
</protein>
<dbReference type="AlphaFoldDB" id="A0A8J4SRC5"/>
<name>A0A8J4SRC5_9TREM</name>
<sequence>MVVFTVLCVLEAKVISLNRAFIDTREHSIILFLHRLHTRGHNVATIKFLLCTGLLTPASYHYLILRVSYLMLLPGYILLRPLIMCLWL</sequence>
<reference evidence="2" key="1">
    <citation type="submission" date="2019-05" db="EMBL/GenBank/DDBJ databases">
        <title>Annotation for the trematode Paragonimus heterotremus.</title>
        <authorList>
            <person name="Choi Y.-J."/>
        </authorList>
    </citation>
    <scope>NUCLEOTIDE SEQUENCE</scope>
    <source>
        <strain evidence="2">LC</strain>
    </source>
</reference>